<dbReference type="AlphaFoldDB" id="A0A329QYB0"/>
<evidence type="ECO:0000313" key="2">
    <source>
        <dbReference type="EMBL" id="RAW17404.1"/>
    </source>
</evidence>
<protein>
    <submittedName>
        <fullName evidence="2">Uncharacterized protein</fullName>
    </submittedName>
</protein>
<name>A0A329QYB0_9ACTN</name>
<feature type="region of interest" description="Disordered" evidence="1">
    <location>
        <begin position="87"/>
        <end position="110"/>
    </location>
</feature>
<evidence type="ECO:0000256" key="1">
    <source>
        <dbReference type="SAM" id="MobiDB-lite"/>
    </source>
</evidence>
<feature type="compositionally biased region" description="Low complexity" evidence="1">
    <location>
        <begin position="91"/>
        <end position="110"/>
    </location>
</feature>
<comment type="caution">
    <text evidence="2">The sequence shown here is derived from an EMBL/GenBank/DDBJ whole genome shotgun (WGS) entry which is preliminary data.</text>
</comment>
<feature type="compositionally biased region" description="Polar residues" evidence="1">
    <location>
        <begin position="28"/>
        <end position="53"/>
    </location>
</feature>
<dbReference type="Proteomes" id="UP000250462">
    <property type="component" value="Unassembled WGS sequence"/>
</dbReference>
<feature type="region of interest" description="Disordered" evidence="1">
    <location>
        <begin position="1"/>
        <end position="54"/>
    </location>
</feature>
<sequence length="136" mass="14765">MTWTMSVFRVRPESRRSHRPRSAALRSTQNSLPSGSARTAQPVPSSLRRSSTIVAPLRSSSATSCSRSWCGRRHRWRRFFTVLGSGTEMNSSSCASSSITPTSSSPGSLSGWIGRPSTCDQKVASRYGSAQSTAMF</sequence>
<organism evidence="2 3">
    <name type="scientific">Phytoactinopolyspora halophila</name>
    <dbReference type="NCBI Taxonomy" id="1981511"/>
    <lineage>
        <taxon>Bacteria</taxon>
        <taxon>Bacillati</taxon>
        <taxon>Actinomycetota</taxon>
        <taxon>Actinomycetes</taxon>
        <taxon>Jiangellales</taxon>
        <taxon>Jiangellaceae</taxon>
        <taxon>Phytoactinopolyspora</taxon>
    </lineage>
</organism>
<dbReference type="EMBL" id="QMIG01000003">
    <property type="protein sequence ID" value="RAW17404.1"/>
    <property type="molecule type" value="Genomic_DNA"/>
</dbReference>
<keyword evidence="3" id="KW-1185">Reference proteome</keyword>
<accession>A0A329QYB0</accession>
<proteinExistence type="predicted"/>
<evidence type="ECO:0000313" key="3">
    <source>
        <dbReference type="Proteomes" id="UP000250462"/>
    </source>
</evidence>
<gene>
    <name evidence="2" type="ORF">DPM12_05110</name>
</gene>
<reference evidence="2 3" key="1">
    <citation type="submission" date="2018-06" db="EMBL/GenBank/DDBJ databases">
        <title>Phytoactinopolyspora halophila sp. nov., a novel halophilic actinomycete isolated from a saline soil in China.</title>
        <authorList>
            <person name="Tang S.-K."/>
        </authorList>
    </citation>
    <scope>NUCLEOTIDE SEQUENCE [LARGE SCALE GENOMIC DNA]</scope>
    <source>
        <strain evidence="2 3">YIM 96934</strain>
    </source>
</reference>